<accession>A0ABS7YRY1</accession>
<evidence type="ECO:0000259" key="2">
    <source>
        <dbReference type="Pfam" id="PF09335"/>
    </source>
</evidence>
<dbReference type="RefSeq" id="WP_068713609.1">
    <property type="nucleotide sequence ID" value="NZ_AP014635.1"/>
</dbReference>
<organism evidence="3 4">
    <name type="scientific">Vibrio tritonius</name>
    <dbReference type="NCBI Taxonomy" id="1435069"/>
    <lineage>
        <taxon>Bacteria</taxon>
        <taxon>Pseudomonadati</taxon>
        <taxon>Pseudomonadota</taxon>
        <taxon>Gammaproteobacteria</taxon>
        <taxon>Vibrionales</taxon>
        <taxon>Vibrionaceae</taxon>
        <taxon>Vibrio</taxon>
    </lineage>
</organism>
<evidence type="ECO:0000256" key="1">
    <source>
        <dbReference type="SAM" id="Phobius"/>
    </source>
</evidence>
<reference evidence="4" key="1">
    <citation type="submission" date="2023-07" db="EMBL/GenBank/DDBJ databases">
        <title>Molecular identification of indigenous halophilic bacteria isolated from red sea cost, biodegradation of synthetic dyes and assessment of degraded metabolite toxicity.</title>
        <authorList>
            <person name="Chaieb K."/>
            <person name="Altayb H.N."/>
        </authorList>
    </citation>
    <scope>NUCLEOTIDE SEQUENCE [LARGE SCALE GENOMIC DNA]</scope>
    <source>
        <strain evidence="4">K20</strain>
    </source>
</reference>
<sequence>MSLQQLVAEYGYLAVAIGTFFEGETILVLGGFAAHRGYLDLFWVIASAFGGTLFGDQLYYFIGRSKGKSAIDKRPKWKAKSARVFHLLNKHQVLLILGFRFLYGIRTVTPFLIGASNVPPQRFIVLNIIGALIWAIAVGVLGYLFGHTVELFLHNIKHYEVTFFAAICFCAIVLWSWKRWKSENK</sequence>
<proteinExistence type="predicted"/>
<keyword evidence="1" id="KW-0812">Transmembrane</keyword>
<feature type="domain" description="VTT" evidence="2">
    <location>
        <begin position="23"/>
        <end position="143"/>
    </location>
</feature>
<feature type="transmembrane region" description="Helical" evidence="1">
    <location>
        <begin position="123"/>
        <end position="146"/>
    </location>
</feature>
<keyword evidence="1" id="KW-1133">Transmembrane helix</keyword>
<protein>
    <submittedName>
        <fullName evidence="3">DedA family protein</fullName>
    </submittedName>
</protein>
<keyword evidence="1" id="KW-0472">Membrane</keyword>
<dbReference type="InterPro" id="IPR051311">
    <property type="entry name" value="DedA_domain"/>
</dbReference>
<dbReference type="PANTHER" id="PTHR42709">
    <property type="entry name" value="ALKALINE PHOSPHATASE LIKE PROTEIN"/>
    <property type="match status" value="1"/>
</dbReference>
<dbReference type="Pfam" id="PF09335">
    <property type="entry name" value="VTT_dom"/>
    <property type="match status" value="1"/>
</dbReference>
<feature type="transmembrane region" description="Helical" evidence="1">
    <location>
        <begin position="12"/>
        <end position="35"/>
    </location>
</feature>
<feature type="transmembrane region" description="Helical" evidence="1">
    <location>
        <begin position="158"/>
        <end position="177"/>
    </location>
</feature>
<gene>
    <name evidence="3" type="ORF">LDJ79_20025</name>
</gene>
<comment type="caution">
    <text evidence="3">The sequence shown here is derived from an EMBL/GenBank/DDBJ whole genome shotgun (WGS) entry which is preliminary data.</text>
</comment>
<dbReference type="EMBL" id="JAIWIU010000169">
    <property type="protein sequence ID" value="MCA2018416.1"/>
    <property type="molecule type" value="Genomic_DNA"/>
</dbReference>
<evidence type="ECO:0000313" key="3">
    <source>
        <dbReference type="EMBL" id="MCA2018416.1"/>
    </source>
</evidence>
<evidence type="ECO:0000313" key="4">
    <source>
        <dbReference type="Proteomes" id="UP001199044"/>
    </source>
</evidence>
<name>A0ABS7YRY1_9VIBR</name>
<feature type="transmembrane region" description="Helical" evidence="1">
    <location>
        <begin position="41"/>
        <end position="63"/>
    </location>
</feature>
<dbReference type="Proteomes" id="UP001199044">
    <property type="component" value="Unassembled WGS sequence"/>
</dbReference>
<dbReference type="InterPro" id="IPR032816">
    <property type="entry name" value="VTT_dom"/>
</dbReference>
<keyword evidence="4" id="KW-1185">Reference proteome</keyword>
<dbReference type="PANTHER" id="PTHR42709:SF2">
    <property type="entry name" value="INNER MEMBRANE PROTEIN YOHD"/>
    <property type="match status" value="1"/>
</dbReference>